<dbReference type="Gene3D" id="3.40.50.1240">
    <property type="entry name" value="Phosphoglycerate mutase-like"/>
    <property type="match status" value="1"/>
</dbReference>
<keyword evidence="9" id="KW-1185">Reference proteome</keyword>
<dbReference type="InterPro" id="IPR050645">
    <property type="entry name" value="Histidine_acid_phosphatase"/>
</dbReference>
<evidence type="ECO:0000313" key="9">
    <source>
        <dbReference type="Proteomes" id="UP000504615"/>
    </source>
</evidence>
<dbReference type="InterPro" id="IPR029033">
    <property type="entry name" value="His_PPase_superfam"/>
</dbReference>
<accession>A0A6I9WRG7</accession>
<dbReference type="Pfam" id="PF00328">
    <property type="entry name" value="His_Phos_2"/>
    <property type="match status" value="1"/>
</dbReference>
<reference evidence="10" key="1">
    <citation type="submission" date="2025-08" db="UniProtKB">
        <authorList>
            <consortium name="RefSeq"/>
        </authorList>
    </citation>
    <scope>IDENTIFICATION</scope>
</reference>
<organism evidence="9 10">
    <name type="scientific">Pogonomyrmex barbatus</name>
    <name type="common">red harvester ant</name>
    <dbReference type="NCBI Taxonomy" id="144034"/>
    <lineage>
        <taxon>Eukaryota</taxon>
        <taxon>Metazoa</taxon>
        <taxon>Ecdysozoa</taxon>
        <taxon>Arthropoda</taxon>
        <taxon>Hexapoda</taxon>
        <taxon>Insecta</taxon>
        <taxon>Pterygota</taxon>
        <taxon>Neoptera</taxon>
        <taxon>Endopterygota</taxon>
        <taxon>Hymenoptera</taxon>
        <taxon>Apocrita</taxon>
        <taxon>Aculeata</taxon>
        <taxon>Formicoidea</taxon>
        <taxon>Formicidae</taxon>
        <taxon>Myrmicinae</taxon>
        <taxon>Pogonomyrmex</taxon>
    </lineage>
</organism>
<comment type="catalytic activity">
    <reaction evidence="1">
        <text>a phosphate monoester + H2O = an alcohol + phosphate</text>
        <dbReference type="Rhea" id="RHEA:15017"/>
        <dbReference type="ChEBI" id="CHEBI:15377"/>
        <dbReference type="ChEBI" id="CHEBI:30879"/>
        <dbReference type="ChEBI" id="CHEBI:43474"/>
        <dbReference type="ChEBI" id="CHEBI:67140"/>
        <dbReference type="EC" id="3.1.3.2"/>
    </reaction>
</comment>
<evidence type="ECO:0000256" key="3">
    <source>
        <dbReference type="ARBA" id="ARBA00012646"/>
    </source>
</evidence>
<evidence type="ECO:0000256" key="7">
    <source>
        <dbReference type="ARBA" id="ARBA00023180"/>
    </source>
</evidence>
<keyword evidence="5" id="KW-0378">Hydrolase</keyword>
<gene>
    <name evidence="10" type="primary">LOC105425405</name>
</gene>
<dbReference type="GeneID" id="105425405"/>
<dbReference type="RefSeq" id="XP_011634447.1">
    <property type="nucleotide sequence ID" value="XM_011636145.2"/>
</dbReference>
<evidence type="ECO:0000256" key="6">
    <source>
        <dbReference type="ARBA" id="ARBA00023157"/>
    </source>
</evidence>
<proteinExistence type="inferred from homology"/>
<protein>
    <recommendedName>
        <fullName evidence="3">acid phosphatase</fullName>
        <ecNumber evidence="3">3.1.3.2</ecNumber>
    </recommendedName>
</protein>
<dbReference type="OrthoDB" id="258392at2759"/>
<evidence type="ECO:0000256" key="8">
    <source>
        <dbReference type="SAM" id="SignalP"/>
    </source>
</evidence>
<dbReference type="PANTHER" id="PTHR11567">
    <property type="entry name" value="ACID PHOSPHATASE-RELATED"/>
    <property type="match status" value="1"/>
</dbReference>
<keyword evidence="6" id="KW-1015">Disulfide bond</keyword>
<evidence type="ECO:0000256" key="4">
    <source>
        <dbReference type="ARBA" id="ARBA00022729"/>
    </source>
</evidence>
<evidence type="ECO:0000313" key="10">
    <source>
        <dbReference type="RefSeq" id="XP_011634447.1"/>
    </source>
</evidence>
<dbReference type="GO" id="GO:0003993">
    <property type="term" value="F:acid phosphatase activity"/>
    <property type="evidence" value="ECO:0007669"/>
    <property type="project" value="UniProtKB-EC"/>
</dbReference>
<evidence type="ECO:0000256" key="2">
    <source>
        <dbReference type="ARBA" id="ARBA00005375"/>
    </source>
</evidence>
<dbReference type="EC" id="3.1.3.2" evidence="3"/>
<dbReference type="AlphaFoldDB" id="A0A6I9WRG7"/>
<dbReference type="PANTHER" id="PTHR11567:SF211">
    <property type="entry name" value="PROSTATIC ACID PHOSPHATASE"/>
    <property type="match status" value="1"/>
</dbReference>
<dbReference type="InterPro" id="IPR000560">
    <property type="entry name" value="His_Pase_clade-2"/>
</dbReference>
<keyword evidence="7" id="KW-0325">Glycoprotein</keyword>
<dbReference type="KEGG" id="pbar:105425405"/>
<dbReference type="CDD" id="cd07061">
    <property type="entry name" value="HP_HAP_like"/>
    <property type="match status" value="1"/>
</dbReference>
<comment type="similarity">
    <text evidence="2">Belongs to the histidine acid phosphatase family.</text>
</comment>
<sequence length="416" mass="48601">MFPMVQLTIFAVSLNSLAVLAASDVELQLLHVVFRHGDKVPHREFQNYPNDPHREHSYYPMGNGDLTNQGKMREYKIGTMLRERYDQYFGPDYWPAKIYARSTDVPRTQLSLQLVLAGLFPPSERQTWNPHLPWIPTWTFFVPYKTDNLLFPHYCYHYREEYQRFLQLDSTKEMINKYKNVMDYLTDHTGKLINTTDAVGHLYNLLKEEAAQNLTLPKWTQNVFPNPMKDIIELDFKLRSYTKNLKRLNGGTLLRKMVDDIQELREGKLSHDRKAFLFGGHEINVASLAYTLGTNEPTVPSYGATIILETLRDKKGIYYIRVLLWTGVTKELKIQTIPGCAEICPFEDFLDIVRDVLPNDDEYYCRRDKTQDFKPNAHHRSSATCITDDRSWRYIFLTVLLAFTSKFKSAKVISID</sequence>
<dbReference type="SUPFAM" id="SSF53254">
    <property type="entry name" value="Phosphoglycerate mutase-like"/>
    <property type="match status" value="1"/>
</dbReference>
<dbReference type="Proteomes" id="UP000504615">
    <property type="component" value="Unplaced"/>
</dbReference>
<name>A0A6I9WRG7_9HYME</name>
<feature type="signal peptide" evidence="8">
    <location>
        <begin position="1"/>
        <end position="21"/>
    </location>
</feature>
<feature type="chain" id="PRO_5026920198" description="acid phosphatase" evidence="8">
    <location>
        <begin position="22"/>
        <end position="416"/>
    </location>
</feature>
<evidence type="ECO:0000256" key="1">
    <source>
        <dbReference type="ARBA" id="ARBA00000032"/>
    </source>
</evidence>
<keyword evidence="4 8" id="KW-0732">Signal</keyword>
<evidence type="ECO:0000256" key="5">
    <source>
        <dbReference type="ARBA" id="ARBA00022801"/>
    </source>
</evidence>